<dbReference type="InterPro" id="IPR018958">
    <property type="entry name" value="Knr4/Smi1-like_dom"/>
</dbReference>
<evidence type="ECO:0000313" key="3">
    <source>
        <dbReference type="Proteomes" id="UP000051757"/>
    </source>
</evidence>
<gene>
    <name evidence="2" type="ORF">ARC23_01460</name>
</gene>
<dbReference type="EMBL" id="LLXV01000044">
    <property type="protein sequence ID" value="KRG49533.1"/>
    <property type="molecule type" value="Genomic_DNA"/>
</dbReference>
<keyword evidence="3" id="KW-1185">Reference proteome</keyword>
<dbReference type="Proteomes" id="UP000051757">
    <property type="component" value="Unassembled WGS sequence"/>
</dbReference>
<dbReference type="Pfam" id="PF09346">
    <property type="entry name" value="SMI1_KNR4"/>
    <property type="match status" value="1"/>
</dbReference>
<dbReference type="AlphaFoldDB" id="A0A0R0AX55"/>
<organism evidence="2 3">
    <name type="scientific">Stenotrophomonas beteli</name>
    <dbReference type="NCBI Taxonomy" id="3384461"/>
    <lineage>
        <taxon>Bacteria</taxon>
        <taxon>Pseudomonadati</taxon>
        <taxon>Pseudomonadota</taxon>
        <taxon>Gammaproteobacteria</taxon>
        <taxon>Lysobacterales</taxon>
        <taxon>Lysobacteraceae</taxon>
        <taxon>Stenotrophomonas</taxon>
        <taxon>Stenotrophomonas maltophilia group</taxon>
    </lineage>
</organism>
<dbReference type="OrthoDB" id="980721at2"/>
<feature type="domain" description="Knr4/Smi1-like" evidence="1">
    <location>
        <begin position="3"/>
        <end position="135"/>
    </location>
</feature>
<dbReference type="InterPro" id="IPR037883">
    <property type="entry name" value="Knr4/Smi1-like_sf"/>
</dbReference>
<dbReference type="SUPFAM" id="SSF160631">
    <property type="entry name" value="SMI1/KNR4-like"/>
    <property type="match status" value="1"/>
</dbReference>
<name>A0A0R0AX55_9GAMM</name>
<accession>A0A0R0AX55</accession>
<reference evidence="2 3" key="1">
    <citation type="journal article" date="2016" name="Front. Microbiol.">
        <title>Genome Sequence of Type Strains of Genus Stenotrophomonas.</title>
        <authorList>
            <person name="Patil P.P."/>
            <person name="Midha S."/>
            <person name="Kumar S."/>
            <person name="Patil P.B."/>
        </authorList>
    </citation>
    <scope>NUCLEOTIDE SEQUENCE [LARGE SCALE GENOMIC DNA]</scope>
    <source>
        <strain evidence="2 3">LMG 978</strain>
    </source>
</reference>
<evidence type="ECO:0000259" key="1">
    <source>
        <dbReference type="Pfam" id="PF09346"/>
    </source>
</evidence>
<evidence type="ECO:0000313" key="2">
    <source>
        <dbReference type="EMBL" id="KRG49533.1"/>
    </source>
</evidence>
<proteinExistence type="predicted"/>
<comment type="caution">
    <text evidence="2">The sequence shown here is derived from an EMBL/GenBank/DDBJ whole genome shotgun (WGS) entry which is preliminary data.</text>
</comment>
<protein>
    <recommendedName>
        <fullName evidence="1">Knr4/Smi1-like domain-containing protein</fullName>
    </recommendedName>
</protein>
<dbReference type="Gene3D" id="3.40.1580.10">
    <property type="entry name" value="SMI1/KNR4-like"/>
    <property type="match status" value="1"/>
</dbReference>
<sequence>MSALSDIEQATGQAFPPLFKQLQAAGRLSWGGPHPEWSEVVFPTLQADPPVLLYAQDYEPLEHDELLEVWQELTAEDHYNPLRPDLQLLPFARTGAGDSYCFWSNAPGVAEPPVVLVWHDDDRADVLAANYQDFLFRKMVEAVADYQAPYTLLSEGELASNLQRWLQSHQSFLRDDQYAALQRLFARVDDIAEGNISDEDAQAIVAEVIGFERLDESFAYVREDA</sequence>